<reference evidence="9" key="3">
    <citation type="submission" date="2020-06" db="EMBL/GenBank/DDBJ databases">
        <authorList>
            <person name="Arumugam K."/>
            <person name="Besarab I."/>
            <person name="Haryono M."/>
            <person name="Bagci C."/>
            <person name="Beier S."/>
            <person name="Buchfink B."/>
            <person name="Gorska A."/>
            <person name="Qiu G."/>
            <person name="Huson D.H."/>
            <person name="Williams R.B."/>
        </authorList>
    </citation>
    <scope>NUCLEOTIDE SEQUENCE</scope>
    <source>
        <strain evidence="9">SSA1</strain>
    </source>
</reference>
<dbReference type="InterPro" id="IPR036737">
    <property type="entry name" value="OmpA-like_sf"/>
</dbReference>
<proteinExistence type="predicted"/>
<dbReference type="Proteomes" id="UP000021315">
    <property type="component" value="Unassembled WGS sequence"/>
</dbReference>
<dbReference type="STRING" id="1453999.AW06_000493"/>
<evidence type="ECO:0000313" key="8">
    <source>
        <dbReference type="EMBL" id="KFB78102.1"/>
    </source>
</evidence>
<reference evidence="9 11" key="2">
    <citation type="journal article" date="2019" name="Microbiome">
        <title>Annotated bacterial chromosomes from frame-shift-corrected long-read metagenomic data.</title>
        <authorList>
            <person name="Arumugam K."/>
            <person name="Bagci C."/>
            <person name="Bessarab I."/>
            <person name="Beier S."/>
            <person name="Buchfink B."/>
            <person name="Gorska A."/>
            <person name="Qiu G."/>
            <person name="Huson D.H."/>
            <person name="Williams R.B.H."/>
        </authorList>
    </citation>
    <scope>NUCLEOTIDE SEQUENCE [LARGE SCALE GENOMIC DNA]</scope>
    <source>
        <strain evidence="9">SSA1</strain>
    </source>
</reference>
<keyword evidence="8" id="KW-0449">Lipoprotein</keyword>
<protein>
    <submittedName>
        <fullName evidence="8">Inner membrane lipoprotein YiaD</fullName>
    </submittedName>
    <submittedName>
        <fullName evidence="9">OmpA family protein</fullName>
    </submittedName>
</protein>
<dbReference type="InterPro" id="IPR050330">
    <property type="entry name" value="Bact_OuterMem_StrucFunc"/>
</dbReference>
<gene>
    <name evidence="8" type="primary">yiaD</name>
    <name evidence="8" type="ORF">AW06_000493</name>
    <name evidence="9" type="ORF">HWD57_09920</name>
</gene>
<dbReference type="EMBL" id="CP058708">
    <property type="protein sequence ID" value="QLH50060.1"/>
    <property type="molecule type" value="Genomic_DNA"/>
</dbReference>
<accession>A0A080M9Z8</accession>
<evidence type="ECO:0000313" key="11">
    <source>
        <dbReference type="Proteomes" id="UP000509684"/>
    </source>
</evidence>
<dbReference type="AlphaFoldDB" id="A0A080M9Z8"/>
<evidence type="ECO:0000256" key="5">
    <source>
        <dbReference type="SAM" id="MobiDB-lite"/>
    </source>
</evidence>
<keyword evidence="3" id="KW-0998">Cell outer membrane</keyword>
<keyword evidence="10" id="KW-1185">Reference proteome</keyword>
<dbReference type="EMBL" id="JDST02000009">
    <property type="protein sequence ID" value="KFB78102.1"/>
    <property type="molecule type" value="Genomic_DNA"/>
</dbReference>
<evidence type="ECO:0000256" key="3">
    <source>
        <dbReference type="ARBA" id="ARBA00023237"/>
    </source>
</evidence>
<dbReference type="Proteomes" id="UP000509684">
    <property type="component" value="Chromosome"/>
</dbReference>
<dbReference type="CDD" id="cd07185">
    <property type="entry name" value="OmpA_C-like"/>
    <property type="match status" value="1"/>
</dbReference>
<evidence type="ECO:0000256" key="2">
    <source>
        <dbReference type="ARBA" id="ARBA00023136"/>
    </source>
</evidence>
<dbReference type="RefSeq" id="WP_046535128.1">
    <property type="nucleotide sequence ID" value="NZ_JDST02000009.1"/>
</dbReference>
<dbReference type="PANTHER" id="PTHR30329">
    <property type="entry name" value="STATOR ELEMENT OF FLAGELLAR MOTOR COMPLEX"/>
    <property type="match status" value="1"/>
</dbReference>
<feature type="signal peptide" evidence="6">
    <location>
        <begin position="1"/>
        <end position="21"/>
    </location>
</feature>
<dbReference type="SUPFAM" id="SSF103088">
    <property type="entry name" value="OmpA-like"/>
    <property type="match status" value="1"/>
</dbReference>
<keyword evidence="6" id="KW-0732">Signal</keyword>
<dbReference type="KEGG" id="acog:HWD57_09920"/>
<evidence type="ECO:0000256" key="1">
    <source>
        <dbReference type="ARBA" id="ARBA00004442"/>
    </source>
</evidence>
<evidence type="ECO:0000256" key="4">
    <source>
        <dbReference type="PROSITE-ProRule" id="PRU00473"/>
    </source>
</evidence>
<dbReference type="InterPro" id="IPR006665">
    <property type="entry name" value="OmpA-like"/>
</dbReference>
<evidence type="ECO:0000313" key="10">
    <source>
        <dbReference type="Proteomes" id="UP000021315"/>
    </source>
</evidence>
<evidence type="ECO:0000256" key="6">
    <source>
        <dbReference type="SAM" id="SignalP"/>
    </source>
</evidence>
<keyword evidence="2 4" id="KW-0472">Membrane</keyword>
<sequence length="180" mass="19864">MKYVRMMGLLWCTLVPAVSLAQAEKVLRAEEINERALVDLLAPAPARTKSRSINVTRDESSLAPAKPAAASLLITFETNSAGLTPNGKQSLDVVGRALNSEKLVPFRFAIEGHSDPRGGEEYNRQLSQSRAESVVVYLSQNHQIDRSRLKPVGKGPSQLLNPVRPEAPENRRVTIRRLDE</sequence>
<feature type="domain" description="OmpA-like" evidence="7">
    <location>
        <begin position="63"/>
        <end position="180"/>
    </location>
</feature>
<feature type="region of interest" description="Disordered" evidence="5">
    <location>
        <begin position="148"/>
        <end position="168"/>
    </location>
</feature>
<dbReference type="Gene3D" id="3.30.1330.60">
    <property type="entry name" value="OmpA-like domain"/>
    <property type="match status" value="1"/>
</dbReference>
<dbReference type="GO" id="GO:0009279">
    <property type="term" value="C:cell outer membrane"/>
    <property type="evidence" value="ECO:0007669"/>
    <property type="project" value="UniProtKB-SubCell"/>
</dbReference>
<reference evidence="8 10" key="1">
    <citation type="submission" date="2014-02" db="EMBL/GenBank/DDBJ databases">
        <title>Expanding our view of genomic diversity in Candidatus Accumulibacter clades.</title>
        <authorList>
            <person name="Skennerton C.T."/>
            <person name="Barr J.J."/>
            <person name="Slater F.R."/>
            <person name="Bond P.L."/>
            <person name="Tyson G.W."/>
        </authorList>
    </citation>
    <scope>NUCLEOTIDE SEQUENCE [LARGE SCALE GENOMIC DNA]</scope>
    <source>
        <strain evidence="10">SK-02</strain>
    </source>
</reference>
<dbReference type="Pfam" id="PF00691">
    <property type="entry name" value="OmpA"/>
    <property type="match status" value="1"/>
</dbReference>
<organism evidence="8 10">
    <name type="scientific">Candidatus Accumulibacter cognatus</name>
    <dbReference type="NCBI Taxonomy" id="2954383"/>
    <lineage>
        <taxon>Bacteria</taxon>
        <taxon>Pseudomonadati</taxon>
        <taxon>Pseudomonadota</taxon>
        <taxon>Betaproteobacteria</taxon>
        <taxon>Candidatus Accumulibacter</taxon>
    </lineage>
</organism>
<comment type="subcellular location">
    <subcellularLocation>
        <location evidence="1">Cell outer membrane</location>
    </subcellularLocation>
</comment>
<accession>A0A7D5SA48</accession>
<dbReference type="PROSITE" id="PS51123">
    <property type="entry name" value="OMPA_2"/>
    <property type="match status" value="1"/>
</dbReference>
<evidence type="ECO:0000259" key="7">
    <source>
        <dbReference type="PROSITE" id="PS51123"/>
    </source>
</evidence>
<dbReference type="InterPro" id="IPR006664">
    <property type="entry name" value="OMP_bac"/>
</dbReference>
<name>A0A080M9Z8_9PROT</name>
<evidence type="ECO:0000313" key="9">
    <source>
        <dbReference type="EMBL" id="QLH50060.1"/>
    </source>
</evidence>
<feature type="chain" id="PRO_5001750852" evidence="6">
    <location>
        <begin position="22"/>
        <end position="180"/>
    </location>
</feature>
<dbReference type="PANTHER" id="PTHR30329:SF21">
    <property type="entry name" value="LIPOPROTEIN YIAD-RELATED"/>
    <property type="match status" value="1"/>
</dbReference>
<dbReference type="PRINTS" id="PR01021">
    <property type="entry name" value="OMPADOMAIN"/>
</dbReference>